<dbReference type="RefSeq" id="WP_146104312.1">
    <property type="nucleotide sequence ID" value="NZ_FNVT01000066.1"/>
</dbReference>
<keyword evidence="3" id="KW-1185">Reference proteome</keyword>
<sequence>MPRRAKPNDSASPSPTDEQAATYDRLVPMLEAAHREMTELSKKKQDGIVNNLKIKMLNRLLGELSKVIENDPSYAFVDMLDEETLPQNSDAVLVLSQWQAALKQYRVRHHGYDRSTHAERWVTVENPLVNDH</sequence>
<gene>
    <name evidence="2" type="ORF">SAMN05444920_1662</name>
</gene>
<name>A0A1H6F538_9ACTN</name>
<protein>
    <submittedName>
        <fullName evidence="2">Uncharacterized protein</fullName>
    </submittedName>
</protein>
<reference evidence="2 3" key="1">
    <citation type="submission" date="2016-10" db="EMBL/GenBank/DDBJ databases">
        <authorList>
            <person name="de Groot N.N."/>
        </authorList>
    </citation>
    <scope>NUCLEOTIDE SEQUENCE [LARGE SCALE GENOMIC DNA]</scope>
    <source>
        <strain evidence="2 3">CGMCC 4.7037</strain>
    </source>
</reference>
<accession>A0A1H6F538</accession>
<evidence type="ECO:0000313" key="2">
    <source>
        <dbReference type="EMBL" id="SEH04135.1"/>
    </source>
</evidence>
<proteinExistence type="predicted"/>
<dbReference type="OrthoDB" id="5186583at2"/>
<dbReference type="EMBL" id="FNVT01000066">
    <property type="protein sequence ID" value="SEH04135.1"/>
    <property type="molecule type" value="Genomic_DNA"/>
</dbReference>
<dbReference type="Proteomes" id="UP000236732">
    <property type="component" value="Unassembled WGS sequence"/>
</dbReference>
<evidence type="ECO:0000313" key="3">
    <source>
        <dbReference type="Proteomes" id="UP000236732"/>
    </source>
</evidence>
<feature type="region of interest" description="Disordered" evidence="1">
    <location>
        <begin position="1"/>
        <end position="23"/>
    </location>
</feature>
<organism evidence="2 3">
    <name type="scientific">Nonomuraea solani</name>
    <dbReference type="NCBI Taxonomy" id="1144553"/>
    <lineage>
        <taxon>Bacteria</taxon>
        <taxon>Bacillati</taxon>
        <taxon>Actinomycetota</taxon>
        <taxon>Actinomycetes</taxon>
        <taxon>Streptosporangiales</taxon>
        <taxon>Streptosporangiaceae</taxon>
        <taxon>Nonomuraea</taxon>
    </lineage>
</organism>
<feature type="compositionally biased region" description="Polar residues" evidence="1">
    <location>
        <begin position="9"/>
        <end position="19"/>
    </location>
</feature>
<dbReference type="AlphaFoldDB" id="A0A1H6F538"/>
<evidence type="ECO:0000256" key="1">
    <source>
        <dbReference type="SAM" id="MobiDB-lite"/>
    </source>
</evidence>